<evidence type="ECO:0000313" key="2">
    <source>
        <dbReference type="Proteomes" id="UP000503447"/>
    </source>
</evidence>
<sequence>MVNSSARVAALGRVEKPQDTADVVRSWRGRTPGGLSGKNIWANAGMV</sequence>
<evidence type="ECO:0000313" key="1">
    <source>
        <dbReference type="EMBL" id="QJX01196.1"/>
    </source>
</evidence>
<accession>A0A6M5Z548</accession>
<name>A0A6M5Z548_9BACT</name>
<reference evidence="2" key="1">
    <citation type="submission" date="2020-05" db="EMBL/GenBank/DDBJ databases">
        <title>Frigoriglobus tundricola gen. nov., sp. nov., a psychrotolerant cellulolytic planctomycete of the family Gemmataceae with two divergent copies of 16S rRNA gene.</title>
        <authorList>
            <person name="Kulichevskaya I.S."/>
            <person name="Ivanova A.A."/>
            <person name="Naumoff D.G."/>
            <person name="Beletsky A.V."/>
            <person name="Rijpstra W.I.C."/>
            <person name="Sinninghe Damste J.S."/>
            <person name="Mardanov A.V."/>
            <person name="Ravin N.V."/>
            <person name="Dedysh S.N."/>
        </authorList>
    </citation>
    <scope>NUCLEOTIDE SEQUENCE [LARGE SCALE GENOMIC DNA]</scope>
    <source>
        <strain evidence="2">PL17</strain>
    </source>
</reference>
<dbReference type="KEGG" id="ftj:FTUN_8835"/>
<organism evidence="1 2">
    <name type="scientific">Frigoriglobus tundricola</name>
    <dbReference type="NCBI Taxonomy" id="2774151"/>
    <lineage>
        <taxon>Bacteria</taxon>
        <taxon>Pseudomonadati</taxon>
        <taxon>Planctomycetota</taxon>
        <taxon>Planctomycetia</taxon>
        <taxon>Gemmatales</taxon>
        <taxon>Gemmataceae</taxon>
        <taxon>Frigoriglobus</taxon>
    </lineage>
</organism>
<gene>
    <name evidence="1" type="ORF">FTUN_8835</name>
</gene>
<dbReference type="Proteomes" id="UP000503447">
    <property type="component" value="Chromosome"/>
</dbReference>
<dbReference type="EMBL" id="CP053452">
    <property type="protein sequence ID" value="QJX01196.1"/>
    <property type="molecule type" value="Genomic_DNA"/>
</dbReference>
<proteinExistence type="predicted"/>
<protein>
    <submittedName>
        <fullName evidence="1">Uncharacterized protein</fullName>
    </submittedName>
</protein>
<keyword evidence="2" id="KW-1185">Reference proteome</keyword>
<dbReference type="AlphaFoldDB" id="A0A6M5Z548"/>